<feature type="transmembrane region" description="Helical" evidence="2">
    <location>
        <begin position="233"/>
        <end position="251"/>
    </location>
</feature>
<evidence type="ECO:0000256" key="2">
    <source>
        <dbReference type="SAM" id="Phobius"/>
    </source>
</evidence>
<dbReference type="AlphaFoldDB" id="A0A8J5YTR3"/>
<organism evidence="3 4">
    <name type="scientific">Gossypium anomalum</name>
    <dbReference type="NCBI Taxonomy" id="47600"/>
    <lineage>
        <taxon>Eukaryota</taxon>
        <taxon>Viridiplantae</taxon>
        <taxon>Streptophyta</taxon>
        <taxon>Embryophyta</taxon>
        <taxon>Tracheophyta</taxon>
        <taxon>Spermatophyta</taxon>
        <taxon>Magnoliopsida</taxon>
        <taxon>eudicotyledons</taxon>
        <taxon>Gunneridae</taxon>
        <taxon>Pentapetalae</taxon>
        <taxon>rosids</taxon>
        <taxon>malvids</taxon>
        <taxon>Malvales</taxon>
        <taxon>Malvaceae</taxon>
        <taxon>Malvoideae</taxon>
        <taxon>Gossypium</taxon>
    </lineage>
</organism>
<evidence type="ECO:0000256" key="1">
    <source>
        <dbReference type="SAM" id="MobiDB-lite"/>
    </source>
</evidence>
<keyword evidence="4" id="KW-1185">Reference proteome</keyword>
<gene>
    <name evidence="3" type="ORF">CXB51_023088</name>
</gene>
<accession>A0A8J5YTR3</accession>
<dbReference type="OrthoDB" id="983859at2759"/>
<name>A0A8J5YTR3_9ROSI</name>
<feature type="compositionally biased region" description="Basic residues" evidence="1">
    <location>
        <begin position="55"/>
        <end position="64"/>
    </location>
</feature>
<comment type="caution">
    <text evidence="3">The sequence shown here is derived from an EMBL/GenBank/DDBJ whole genome shotgun (WGS) entry which is preliminary data.</text>
</comment>
<keyword evidence="2" id="KW-1133">Transmembrane helix</keyword>
<evidence type="ECO:0000313" key="4">
    <source>
        <dbReference type="Proteomes" id="UP000701853"/>
    </source>
</evidence>
<keyword evidence="2" id="KW-0472">Membrane</keyword>
<proteinExistence type="predicted"/>
<feature type="compositionally biased region" description="Polar residues" evidence="1">
    <location>
        <begin position="75"/>
        <end position="86"/>
    </location>
</feature>
<sequence length="260" mass="29710">MEEVTNTTTYEALINHLFCDDLFHTDFPSASSSIFMPEEPIGAQCLIDENGTNHKSTKKLKPRKIQQERRPWLNQKPSNDQSTSGNEEAKQKHKLQSPAMLWKLKMKNKKVKLGCLAGKLPPASIEAPLSDRKPPYEKNPQLASLQRTTSIPVQPMQFHCLPGYQDGNGRMSKSAAYRKLRKLGSSKEQQPSRPWLGNAGLHQPWLKQKPLDYQNNAGLVELRQTFRLQAHEMVCVNFCMLLFLLLCNFLLSRPFIFHLV</sequence>
<dbReference type="Proteomes" id="UP000701853">
    <property type="component" value="Chromosome 9"/>
</dbReference>
<reference evidence="3 4" key="1">
    <citation type="journal article" date="2021" name="bioRxiv">
        <title>The Gossypium anomalum genome as a resource for cotton improvement and evolutionary analysis of hybrid incompatibility.</title>
        <authorList>
            <person name="Grover C.E."/>
            <person name="Yuan D."/>
            <person name="Arick M.A."/>
            <person name="Miller E.R."/>
            <person name="Hu G."/>
            <person name="Peterson D.G."/>
            <person name="Wendel J.F."/>
            <person name="Udall J.A."/>
        </authorList>
    </citation>
    <scope>NUCLEOTIDE SEQUENCE [LARGE SCALE GENOMIC DNA]</scope>
    <source>
        <strain evidence="3">JFW-Udall</strain>
        <tissue evidence="3">Leaf</tissue>
    </source>
</reference>
<protein>
    <submittedName>
        <fullName evidence="3">Uncharacterized protein</fullName>
    </submittedName>
</protein>
<feature type="region of interest" description="Disordered" evidence="1">
    <location>
        <begin position="48"/>
        <end position="96"/>
    </location>
</feature>
<evidence type="ECO:0000313" key="3">
    <source>
        <dbReference type="EMBL" id="KAG8484561.1"/>
    </source>
</evidence>
<dbReference type="EMBL" id="JAHUZN010000009">
    <property type="protein sequence ID" value="KAG8484561.1"/>
    <property type="molecule type" value="Genomic_DNA"/>
</dbReference>
<keyword evidence="2" id="KW-0812">Transmembrane</keyword>